<sequence>MCDDGNTSGKDKGLSRGLTNYGDRGFSIYLRRSFASSMGYSRQMLDRPIVGIAHSASGFNNCHRHFPEMIEAVKRGVLAAGALPVEFPTISLGEVFLSPTSLKFRNLMSMDVEEMTRAQPMDSVILLGGCDKTVPAQLMGAASAGLPSIQLVAGPMSTSRHRGERLGACTDCRRFWQRYRAGDVDDRGIDEVEKRLASTSGTCAVMGTASTMAALAEAIGMMPAGSAAIPAVDADRLRMAEETGRIAASLIGTDKTPKKIITEKALENGVRMLMAIGGSTNAVIHLAAIAGRLGLKLDLKRMNEISDTTPVLVDLKPTGSAYMEDLHAAGGIPAVMRELKHLLHLDCETITGETIGERIDAADSWVDRNIVRPIDSPIRESGGLLAVFGNMAPRGAIIKRSAADPNLFEKTGRAVVFNSLQDLAARIDDPDLDVTADDFLVLQHAGPLSDAAMPEAGYIPIPAKLARAGVKDMVRISDARMSGTAYGTIVLHVAPDAASGGPIGLIRNGDRIALSVKDHSIRLLVSDEELERRRGERKVEKRPAPRGYDMLYRDHVLQADEGCDFDFLKSAPS</sequence>
<dbReference type="GO" id="GO:0004160">
    <property type="term" value="F:dihydroxy-acid dehydratase activity"/>
    <property type="evidence" value="ECO:0007669"/>
    <property type="project" value="UniProtKB-EC"/>
</dbReference>
<reference evidence="8 9" key="1">
    <citation type="submission" date="2019-06" db="EMBL/GenBank/DDBJ databases">
        <title>Complete genome sequence of Ensifer mexicanus ITTG R7 isolated from nodules of Acacia angustissima (Mill.) Kuntze.</title>
        <authorList>
            <person name="Rincon-Rosales R."/>
            <person name="Rogel M.A."/>
            <person name="Guerrero G."/>
            <person name="Rincon-Molina C.I."/>
            <person name="Lopez-Lopez A."/>
            <person name="Martinez-Romero E."/>
        </authorList>
    </citation>
    <scope>NUCLEOTIDE SEQUENCE [LARGE SCALE GENOMIC DNA]</scope>
    <source>
        <strain evidence="8 9">ITTG R7</strain>
        <plasmid evidence="9">pemeittgr7c</plasmid>
    </source>
</reference>
<dbReference type="Proteomes" id="UP000510721">
    <property type="component" value="Plasmid pEmeITTGR7c"/>
</dbReference>
<dbReference type="EC" id="4.2.1.9" evidence="8"/>
<keyword evidence="5 8" id="KW-0456">Lyase</keyword>
<evidence type="ECO:0000259" key="7">
    <source>
        <dbReference type="Pfam" id="PF24877"/>
    </source>
</evidence>
<dbReference type="InterPro" id="IPR042096">
    <property type="entry name" value="Dihydro-acid_dehy_C"/>
</dbReference>
<dbReference type="NCBIfam" id="NF004784">
    <property type="entry name" value="PRK06131.1"/>
    <property type="match status" value="1"/>
</dbReference>
<dbReference type="RefSeq" id="WP_180942359.1">
    <property type="nucleotide sequence ID" value="NZ_CP041241.1"/>
</dbReference>
<name>A0A859QTJ0_9HYPH</name>
<dbReference type="InterPro" id="IPR020558">
    <property type="entry name" value="DiOHA_6PGluconate_deHydtase_CS"/>
</dbReference>
<dbReference type="InterPro" id="IPR056740">
    <property type="entry name" value="ILV_EDD_C"/>
</dbReference>
<dbReference type="GO" id="GO:0046872">
    <property type="term" value="F:metal ion binding"/>
    <property type="evidence" value="ECO:0007669"/>
    <property type="project" value="UniProtKB-KW"/>
</dbReference>
<evidence type="ECO:0000256" key="4">
    <source>
        <dbReference type="ARBA" id="ARBA00023014"/>
    </source>
</evidence>
<dbReference type="Pfam" id="PF24877">
    <property type="entry name" value="ILV_EDD_C"/>
    <property type="match status" value="1"/>
</dbReference>
<evidence type="ECO:0000313" key="8">
    <source>
        <dbReference type="EMBL" id="QLL65457.1"/>
    </source>
</evidence>
<feature type="domain" description="Dihydroxy-acid/6-phosphogluconate dehydratase C-terminal" evidence="7">
    <location>
        <begin position="369"/>
        <end position="563"/>
    </location>
</feature>
<evidence type="ECO:0000259" key="6">
    <source>
        <dbReference type="Pfam" id="PF00920"/>
    </source>
</evidence>
<keyword evidence="8" id="KW-0614">Plasmid</keyword>
<geneLocation type="plasmid" evidence="9">
    <name>pemeittgr7c</name>
</geneLocation>
<protein>
    <submittedName>
        <fullName evidence="8">Dihydroxy-acid dehydratase</fullName>
        <ecNumber evidence="8">4.2.1.9</ecNumber>
    </submittedName>
</protein>
<keyword evidence="4" id="KW-0411">Iron-sulfur</keyword>
<dbReference type="SUPFAM" id="SSF143975">
    <property type="entry name" value="IlvD/EDD N-terminal domain-like"/>
    <property type="match status" value="1"/>
</dbReference>
<dbReference type="InterPro" id="IPR000581">
    <property type="entry name" value="ILV_EDD_N"/>
</dbReference>
<comment type="similarity">
    <text evidence="1">Belongs to the IlvD/Edd family.</text>
</comment>
<dbReference type="KEGG" id="emx:FKV68_29465"/>
<dbReference type="Gene3D" id="3.50.30.80">
    <property type="entry name" value="IlvD/EDD C-terminal domain-like"/>
    <property type="match status" value="1"/>
</dbReference>
<gene>
    <name evidence="8" type="ORF">FKV68_29465</name>
</gene>
<dbReference type="AlphaFoldDB" id="A0A859QTJ0"/>
<evidence type="ECO:0000256" key="1">
    <source>
        <dbReference type="ARBA" id="ARBA00006486"/>
    </source>
</evidence>
<dbReference type="PANTHER" id="PTHR43183">
    <property type="entry name" value="HYPOTHETICAL DIHYDROXYACID DEHYDRATASE (EUROFUNG)-RELATED"/>
    <property type="match status" value="1"/>
</dbReference>
<evidence type="ECO:0000313" key="9">
    <source>
        <dbReference type="Proteomes" id="UP000510721"/>
    </source>
</evidence>
<dbReference type="PANTHER" id="PTHR43183:SF1">
    <property type="entry name" value="HYPOTHETICAL DIHYDROXY-ACID DEHYDRATASE (EUROFUNG)-RELATED"/>
    <property type="match status" value="1"/>
</dbReference>
<dbReference type="EMBL" id="CP041241">
    <property type="protein sequence ID" value="QLL65457.1"/>
    <property type="molecule type" value="Genomic_DNA"/>
</dbReference>
<dbReference type="InterPro" id="IPR052352">
    <property type="entry name" value="Sugar_Degrad_Dehydratases"/>
</dbReference>
<keyword evidence="2" id="KW-0479">Metal-binding</keyword>
<evidence type="ECO:0000256" key="2">
    <source>
        <dbReference type="ARBA" id="ARBA00022723"/>
    </source>
</evidence>
<feature type="domain" description="Dihydroxy-acid/6-phosphogluconate dehydratase N-terminal" evidence="6">
    <location>
        <begin position="47"/>
        <end position="357"/>
    </location>
</feature>
<dbReference type="PROSITE" id="PS00886">
    <property type="entry name" value="ILVD_EDD_1"/>
    <property type="match status" value="1"/>
</dbReference>
<accession>A0A859QTJ0</accession>
<evidence type="ECO:0000256" key="3">
    <source>
        <dbReference type="ARBA" id="ARBA00023004"/>
    </source>
</evidence>
<proteinExistence type="inferred from homology"/>
<evidence type="ECO:0000256" key="5">
    <source>
        <dbReference type="ARBA" id="ARBA00023239"/>
    </source>
</evidence>
<dbReference type="InterPro" id="IPR037237">
    <property type="entry name" value="IlvD/EDD_N"/>
</dbReference>
<keyword evidence="9" id="KW-1185">Reference proteome</keyword>
<dbReference type="GO" id="GO:0051536">
    <property type="term" value="F:iron-sulfur cluster binding"/>
    <property type="evidence" value="ECO:0007669"/>
    <property type="project" value="UniProtKB-KW"/>
</dbReference>
<organism evidence="8 9">
    <name type="scientific">Sinorhizobium mexicanum</name>
    <dbReference type="NCBI Taxonomy" id="375549"/>
    <lineage>
        <taxon>Bacteria</taxon>
        <taxon>Pseudomonadati</taxon>
        <taxon>Pseudomonadota</taxon>
        <taxon>Alphaproteobacteria</taxon>
        <taxon>Hyphomicrobiales</taxon>
        <taxon>Rhizobiaceae</taxon>
        <taxon>Sinorhizobium/Ensifer group</taxon>
        <taxon>Sinorhizobium</taxon>
    </lineage>
</organism>
<keyword evidence="3" id="KW-0408">Iron</keyword>
<dbReference type="Pfam" id="PF00920">
    <property type="entry name" value="ILVD_EDD_N"/>
    <property type="match status" value="1"/>
</dbReference>
<dbReference type="SUPFAM" id="SSF52016">
    <property type="entry name" value="LeuD/IlvD-like"/>
    <property type="match status" value="1"/>
</dbReference>